<evidence type="ECO:0000313" key="3">
    <source>
        <dbReference type="Proteomes" id="UP000515377"/>
    </source>
</evidence>
<sequence length="120" mass="13668">MAKAICIKCGALKRAAWQKCSNCSFDPRLDKNSLIKSVYLSVGRFSNDENPEYQDELDIIAEKIRGGVSIDYNQECMERIGNESKMILSVPWYAPWIVVLKVFGPIFGIIIIIDIIRRLI</sequence>
<dbReference type="EMBL" id="CP060122">
    <property type="protein sequence ID" value="QNG44372.1"/>
    <property type="molecule type" value="Genomic_DNA"/>
</dbReference>
<name>A0A9X7U6T2_SPHYA</name>
<keyword evidence="1" id="KW-0472">Membrane</keyword>
<dbReference type="RefSeq" id="WP_185703782.1">
    <property type="nucleotide sequence ID" value="NZ_JAYGIX010000015.1"/>
</dbReference>
<accession>A0A9X7U6T2</accession>
<dbReference type="AlphaFoldDB" id="A0A9X7U6T2"/>
<evidence type="ECO:0000256" key="1">
    <source>
        <dbReference type="SAM" id="Phobius"/>
    </source>
</evidence>
<keyword evidence="1" id="KW-0812">Transmembrane</keyword>
<proteinExistence type="predicted"/>
<reference evidence="2 3" key="1">
    <citation type="submission" date="2020-07" db="EMBL/GenBank/DDBJ databases">
        <title>Whole genome sequence of Sphingobium yanoikuyae A3.</title>
        <authorList>
            <person name="Han S.-S."/>
        </authorList>
    </citation>
    <scope>NUCLEOTIDE SEQUENCE [LARGE SCALE GENOMIC DNA]</scope>
    <source>
        <strain evidence="2 3">A3</strain>
    </source>
</reference>
<protein>
    <submittedName>
        <fullName evidence="2">Uncharacterized protein</fullName>
    </submittedName>
</protein>
<dbReference type="Proteomes" id="UP000515377">
    <property type="component" value="Chromosome"/>
</dbReference>
<feature type="transmembrane region" description="Helical" evidence="1">
    <location>
        <begin position="93"/>
        <end position="116"/>
    </location>
</feature>
<keyword evidence="1" id="KW-1133">Transmembrane helix</keyword>
<gene>
    <name evidence="2" type="ORF">H3V42_21235</name>
</gene>
<organism evidence="2 3">
    <name type="scientific">Sphingobium yanoikuyae</name>
    <name type="common">Sphingomonas yanoikuyae</name>
    <dbReference type="NCBI Taxonomy" id="13690"/>
    <lineage>
        <taxon>Bacteria</taxon>
        <taxon>Pseudomonadati</taxon>
        <taxon>Pseudomonadota</taxon>
        <taxon>Alphaproteobacteria</taxon>
        <taxon>Sphingomonadales</taxon>
        <taxon>Sphingomonadaceae</taxon>
        <taxon>Sphingobium</taxon>
    </lineage>
</organism>
<evidence type="ECO:0000313" key="2">
    <source>
        <dbReference type="EMBL" id="QNG44372.1"/>
    </source>
</evidence>